<evidence type="ECO:0000259" key="5">
    <source>
        <dbReference type="PROSITE" id="PS51338"/>
    </source>
</evidence>
<feature type="compositionally biased region" description="Acidic residues" evidence="3">
    <location>
        <begin position="763"/>
        <end position="774"/>
    </location>
</feature>
<keyword evidence="7" id="KW-1185">Reference proteome</keyword>
<feature type="domain" description="IMD" evidence="5">
    <location>
        <begin position="1"/>
        <end position="41"/>
    </location>
</feature>
<dbReference type="Gene3D" id="1.20.1270.60">
    <property type="entry name" value="Arfaptin homology (AH) domain/BAR domain"/>
    <property type="match status" value="2"/>
</dbReference>
<evidence type="ECO:0000256" key="1">
    <source>
        <dbReference type="ARBA" id="ARBA00022443"/>
    </source>
</evidence>
<feature type="region of interest" description="Disordered" evidence="3">
    <location>
        <begin position="804"/>
        <end position="840"/>
    </location>
</feature>
<keyword evidence="1 2" id="KW-0728">SH3 domain</keyword>
<feature type="compositionally biased region" description="Basic and acidic residues" evidence="3">
    <location>
        <begin position="734"/>
        <end position="746"/>
    </location>
</feature>
<dbReference type="EMBL" id="JAWJWF010000046">
    <property type="protein sequence ID" value="KAK6624184.1"/>
    <property type="molecule type" value="Genomic_DNA"/>
</dbReference>
<dbReference type="PROSITE" id="PS51338">
    <property type="entry name" value="IMD"/>
    <property type="match status" value="2"/>
</dbReference>
<gene>
    <name evidence="6" type="ORF">RUM44_011042</name>
</gene>
<dbReference type="InterPro" id="IPR036028">
    <property type="entry name" value="SH3-like_dom_sf"/>
</dbReference>
<dbReference type="PROSITE" id="PS50002">
    <property type="entry name" value="SH3"/>
    <property type="match status" value="1"/>
</dbReference>
<reference evidence="6 7" key="1">
    <citation type="submission" date="2023-09" db="EMBL/GenBank/DDBJ databases">
        <title>Genomes of two closely related lineages of the louse Polyplax serrata with different host specificities.</title>
        <authorList>
            <person name="Martinu J."/>
            <person name="Tarabai H."/>
            <person name="Stefka J."/>
            <person name="Hypsa V."/>
        </authorList>
    </citation>
    <scope>NUCLEOTIDE SEQUENCE [LARGE SCALE GENOMIC DNA]</scope>
    <source>
        <strain evidence="6">98ZLc_SE</strain>
    </source>
</reference>
<dbReference type="SMART" id="SM00326">
    <property type="entry name" value="SH3"/>
    <property type="match status" value="1"/>
</dbReference>
<dbReference type="PANTHER" id="PTHR14206">
    <property type="entry name" value="BRAIN-SPECIFIC ANGIOGENESIS INHIBITOR 1-ASSOCIATED PROTEIN 2"/>
    <property type="match status" value="1"/>
</dbReference>
<feature type="region of interest" description="Disordered" evidence="3">
    <location>
        <begin position="626"/>
        <end position="655"/>
    </location>
</feature>
<dbReference type="Gene3D" id="2.30.30.40">
    <property type="entry name" value="SH3 Domains"/>
    <property type="match status" value="1"/>
</dbReference>
<dbReference type="SUPFAM" id="SSF50044">
    <property type="entry name" value="SH3-domain"/>
    <property type="match status" value="1"/>
</dbReference>
<protein>
    <submittedName>
        <fullName evidence="6">Uncharacterized protein</fullName>
    </submittedName>
</protein>
<sequence>MQIVEVYKEIQAQEMNILKAFYVDLLVPLETNLEKDTKVVQLANGSQVPNVGKVDCDLFLKIQIKHSFNRIRGVLNERELSHAQREPCGPHGSAGPRDGSPSLGSCCFPSALRALCPVKSYNRSEQKKFLQQHKARSETYSKAAANMKKYRKKGTKNGAKAGLATDKELKNMQILEEEKTKLDRFCEQSLKNAMTQERRRYGFVLERHCSLAKHYLALHNTGVSSYGKRLDEWQDVARTREYLPDAVENMFAMKLRQLSIWQDDENFAGEPHLLDDDRISISSQLRKTKSMDASCLDLRSINDVGSVKPLSRAKSEFNLNSSTNSLVQEEPIIEQRPKSMAIPDKAGWAEASLARAMYAYLSSGDNQLSFLEGDIIVLLGDRNKGWQFGENLRTQCSGWFPLAYTEVIVEDPTLRNSTTGRTVDTINTNSTAPVTSSSANGTSIPKPSPTTMFGDTLVNRKIAKQSALKTPIVTSLGPPPSLPAPIPELHQRIPRSITTTAMVHPPQAIPMSPRGDAATLPVKRPNGHPPPMPPLPLHLGNKRVNGTPGSLHSSNDSGFSNDPPPQPEVDYSDDDSSRAQQTSLSDVALNAPSDAKKKELLSSVRGWLLYKSALDLWDDVSDQNTLKHPSVSRTHSTRKTNEPNGTLGRYNSNDMLKPTPIAVDKSPPLNNRITVKRTKSLWKFKRSHKNDILEGMSLWKHRSLIDVCKPDGKNGTLSTGDDKQENVYDSAESIAKDKQKNVEKAKNSKNARKSKGKSKSESLDQDDYYSDDTTTVDDGSDSVIVVDDHVNLTLKRKNRAKYEMSSHSDVTQSDTIIGNGNKSEMSNSRSDLSEQTETETIGKESYLPRMKLIKTNSNDLANRFNERDVNNRKGYQTWNPALKVKEAKKWQGDDDKSTNFYRERWNNKLKDTPKLIQDQLRVGADAKAKCGPWYDLWGVDSSVKT</sequence>
<feature type="compositionally biased region" description="Basic residues" evidence="3">
    <location>
        <begin position="747"/>
        <end position="757"/>
    </location>
</feature>
<feature type="region of interest" description="Disordered" evidence="3">
    <location>
        <begin position="732"/>
        <end position="774"/>
    </location>
</feature>
<evidence type="ECO:0000313" key="6">
    <source>
        <dbReference type="EMBL" id="KAK6624184.1"/>
    </source>
</evidence>
<evidence type="ECO:0000259" key="4">
    <source>
        <dbReference type="PROSITE" id="PS50002"/>
    </source>
</evidence>
<dbReference type="Pfam" id="PF00018">
    <property type="entry name" value="SH3_1"/>
    <property type="match status" value="1"/>
</dbReference>
<dbReference type="CDD" id="cd11779">
    <property type="entry name" value="SH3_Irsp53_BAIAP2L"/>
    <property type="match status" value="1"/>
</dbReference>
<feature type="domain" description="SH3" evidence="4">
    <location>
        <begin position="349"/>
        <end position="410"/>
    </location>
</feature>
<feature type="compositionally biased region" description="Polar residues" evidence="3">
    <location>
        <begin position="807"/>
        <end position="839"/>
    </location>
</feature>
<proteinExistence type="predicted"/>
<accession>A0ABR1AQF4</accession>
<evidence type="ECO:0000256" key="2">
    <source>
        <dbReference type="PROSITE-ProRule" id="PRU00192"/>
    </source>
</evidence>
<feature type="compositionally biased region" description="Polar residues" evidence="3">
    <location>
        <begin position="547"/>
        <end position="560"/>
    </location>
</feature>
<feature type="region of interest" description="Disordered" evidence="3">
    <location>
        <begin position="505"/>
        <end position="590"/>
    </location>
</feature>
<dbReference type="InterPro" id="IPR027267">
    <property type="entry name" value="AH/BAR_dom_sf"/>
</dbReference>
<feature type="domain" description="IMD" evidence="5">
    <location>
        <begin position="125"/>
        <end position="257"/>
    </location>
</feature>
<dbReference type="Proteomes" id="UP001359485">
    <property type="component" value="Unassembled WGS sequence"/>
</dbReference>
<dbReference type="PANTHER" id="PTHR14206:SF7">
    <property type="entry name" value="INSULIN RECEPTOR SUBSTRATE 53 KDA, ISOFORM A"/>
    <property type="match status" value="1"/>
</dbReference>
<evidence type="ECO:0000313" key="7">
    <source>
        <dbReference type="Proteomes" id="UP001359485"/>
    </source>
</evidence>
<dbReference type="Pfam" id="PF08397">
    <property type="entry name" value="IMD"/>
    <property type="match status" value="1"/>
</dbReference>
<dbReference type="InterPro" id="IPR027681">
    <property type="entry name" value="IRSp53/IRTKS/Pinkbar"/>
</dbReference>
<feature type="region of interest" description="Disordered" evidence="3">
    <location>
        <begin position="419"/>
        <end position="449"/>
    </location>
</feature>
<feature type="compositionally biased region" description="Pro residues" evidence="3">
    <location>
        <begin position="527"/>
        <end position="536"/>
    </location>
</feature>
<comment type="caution">
    <text evidence="6">The sequence shown here is derived from an EMBL/GenBank/DDBJ whole genome shotgun (WGS) entry which is preliminary data.</text>
</comment>
<name>A0ABR1AQF4_POLSC</name>
<organism evidence="6 7">
    <name type="scientific">Polyplax serrata</name>
    <name type="common">Common mouse louse</name>
    <dbReference type="NCBI Taxonomy" id="468196"/>
    <lineage>
        <taxon>Eukaryota</taxon>
        <taxon>Metazoa</taxon>
        <taxon>Ecdysozoa</taxon>
        <taxon>Arthropoda</taxon>
        <taxon>Hexapoda</taxon>
        <taxon>Insecta</taxon>
        <taxon>Pterygota</taxon>
        <taxon>Neoptera</taxon>
        <taxon>Paraneoptera</taxon>
        <taxon>Psocodea</taxon>
        <taxon>Troctomorpha</taxon>
        <taxon>Phthiraptera</taxon>
        <taxon>Anoplura</taxon>
        <taxon>Polyplacidae</taxon>
        <taxon>Polyplax</taxon>
    </lineage>
</organism>
<dbReference type="InterPro" id="IPR001452">
    <property type="entry name" value="SH3_domain"/>
</dbReference>
<evidence type="ECO:0000256" key="3">
    <source>
        <dbReference type="SAM" id="MobiDB-lite"/>
    </source>
</evidence>
<dbReference type="SUPFAM" id="SSF103657">
    <property type="entry name" value="BAR/IMD domain-like"/>
    <property type="match status" value="2"/>
</dbReference>
<dbReference type="InterPro" id="IPR013606">
    <property type="entry name" value="I-BAR_dom"/>
</dbReference>